<evidence type="ECO:0000256" key="10">
    <source>
        <dbReference type="ARBA" id="ARBA00047899"/>
    </source>
</evidence>
<evidence type="ECO:0000256" key="11">
    <source>
        <dbReference type="ARBA" id="ARBA00048679"/>
    </source>
</evidence>
<dbReference type="Gene3D" id="3.30.200.20">
    <property type="entry name" value="Phosphorylase Kinase, domain 1"/>
    <property type="match status" value="1"/>
</dbReference>
<evidence type="ECO:0000256" key="3">
    <source>
        <dbReference type="ARBA" id="ARBA00022679"/>
    </source>
</evidence>
<dbReference type="GO" id="GO:0005634">
    <property type="term" value="C:nucleus"/>
    <property type="evidence" value="ECO:0007669"/>
    <property type="project" value="TreeGrafter"/>
</dbReference>
<dbReference type="PANTHER" id="PTHR11042">
    <property type="entry name" value="EUKARYOTIC TRANSLATION INITIATION FACTOR 2-ALPHA KINASE EIF2-ALPHA KINASE -RELATED"/>
    <property type="match status" value="1"/>
</dbReference>
<keyword evidence="9" id="KW-0131">Cell cycle</keyword>
<dbReference type="GO" id="GO:0051321">
    <property type="term" value="P:meiotic cell cycle"/>
    <property type="evidence" value="ECO:0007669"/>
    <property type="project" value="TreeGrafter"/>
</dbReference>
<feature type="domain" description="Protein kinase" evidence="13">
    <location>
        <begin position="1"/>
        <end position="213"/>
    </location>
</feature>
<feature type="non-terminal residue" evidence="14">
    <location>
        <position position="1"/>
    </location>
</feature>
<comment type="catalytic activity">
    <reaction evidence="10">
        <text>L-threonyl-[protein] + ATP = O-phospho-L-threonyl-[protein] + ADP + H(+)</text>
        <dbReference type="Rhea" id="RHEA:46608"/>
        <dbReference type="Rhea" id="RHEA-COMP:11060"/>
        <dbReference type="Rhea" id="RHEA-COMP:11605"/>
        <dbReference type="ChEBI" id="CHEBI:15378"/>
        <dbReference type="ChEBI" id="CHEBI:30013"/>
        <dbReference type="ChEBI" id="CHEBI:30616"/>
        <dbReference type="ChEBI" id="CHEBI:61977"/>
        <dbReference type="ChEBI" id="CHEBI:456216"/>
        <dbReference type="EC" id="2.7.11.1"/>
    </reaction>
</comment>
<dbReference type="OrthoDB" id="5337378at2759"/>
<dbReference type="SUPFAM" id="SSF56112">
    <property type="entry name" value="Protein kinase-like (PK-like)"/>
    <property type="match status" value="1"/>
</dbReference>
<comment type="catalytic activity">
    <reaction evidence="11">
        <text>L-seryl-[protein] + ATP = O-phospho-L-seryl-[protein] + ADP + H(+)</text>
        <dbReference type="Rhea" id="RHEA:17989"/>
        <dbReference type="Rhea" id="RHEA-COMP:9863"/>
        <dbReference type="Rhea" id="RHEA-COMP:11604"/>
        <dbReference type="ChEBI" id="CHEBI:15378"/>
        <dbReference type="ChEBI" id="CHEBI:29999"/>
        <dbReference type="ChEBI" id="CHEBI:30616"/>
        <dbReference type="ChEBI" id="CHEBI:83421"/>
        <dbReference type="ChEBI" id="CHEBI:456216"/>
        <dbReference type="EC" id="2.7.11.1"/>
    </reaction>
</comment>
<dbReference type="AlphaFoldDB" id="A0A6P7F4Q7"/>
<evidence type="ECO:0000256" key="9">
    <source>
        <dbReference type="ARBA" id="ARBA00023306"/>
    </source>
</evidence>
<dbReference type="Gene3D" id="1.10.510.10">
    <property type="entry name" value="Transferase(Phosphotransferase) domain 1"/>
    <property type="match status" value="1"/>
</dbReference>
<protein>
    <recommendedName>
        <fullName evidence="1">non-specific serine/threonine protein kinase</fullName>
        <ecNumber evidence="1">2.7.11.1</ecNumber>
    </recommendedName>
</protein>
<dbReference type="RefSeq" id="XP_028128450.1">
    <property type="nucleotide sequence ID" value="XM_028272649.1"/>
</dbReference>
<dbReference type="GO" id="GO:0110031">
    <property type="term" value="P:negative regulation of G2/MI transition of meiotic cell cycle"/>
    <property type="evidence" value="ECO:0007669"/>
    <property type="project" value="TreeGrafter"/>
</dbReference>
<evidence type="ECO:0000256" key="7">
    <source>
        <dbReference type="ARBA" id="ARBA00022840"/>
    </source>
</evidence>
<keyword evidence="8" id="KW-0460">Magnesium</keyword>
<evidence type="ECO:0000256" key="1">
    <source>
        <dbReference type="ARBA" id="ARBA00012513"/>
    </source>
</evidence>
<dbReference type="InterPro" id="IPR011009">
    <property type="entry name" value="Kinase-like_dom_sf"/>
</dbReference>
<feature type="binding site" evidence="12">
    <location>
        <position position="47"/>
    </location>
    <ligand>
        <name>ATP</name>
        <dbReference type="ChEBI" id="CHEBI:30616"/>
    </ligand>
</feature>
<dbReference type="PROSITE" id="PS50011">
    <property type="entry name" value="PROTEIN_KINASE_DOM"/>
    <property type="match status" value="1"/>
</dbReference>
<dbReference type="PROSITE" id="PS00107">
    <property type="entry name" value="PROTEIN_KINASE_ATP"/>
    <property type="match status" value="1"/>
</dbReference>
<dbReference type="KEGG" id="dvv:114324802"/>
<name>A0A6P7F4Q7_DIAVI</name>
<dbReference type="EC" id="2.7.11.1" evidence="1"/>
<keyword evidence="7 12" id="KW-0067">ATP-binding</keyword>
<dbReference type="InterPro" id="IPR050339">
    <property type="entry name" value="CC_SR_Kinase"/>
</dbReference>
<reference evidence="14" key="1">
    <citation type="submission" date="2025-08" db="UniProtKB">
        <authorList>
            <consortium name="RefSeq"/>
        </authorList>
    </citation>
    <scope>IDENTIFICATION</scope>
    <source>
        <tissue evidence="14">Whole insect</tissue>
    </source>
</reference>
<accession>A0A6P7F4Q7</accession>
<evidence type="ECO:0000256" key="5">
    <source>
        <dbReference type="ARBA" id="ARBA00022741"/>
    </source>
</evidence>
<evidence type="ECO:0000256" key="6">
    <source>
        <dbReference type="ARBA" id="ARBA00022777"/>
    </source>
</evidence>
<organism evidence="14">
    <name type="scientific">Diabrotica virgifera virgifera</name>
    <name type="common">western corn rootworm</name>
    <dbReference type="NCBI Taxonomy" id="50390"/>
    <lineage>
        <taxon>Eukaryota</taxon>
        <taxon>Metazoa</taxon>
        <taxon>Ecdysozoa</taxon>
        <taxon>Arthropoda</taxon>
        <taxon>Hexapoda</taxon>
        <taxon>Insecta</taxon>
        <taxon>Pterygota</taxon>
        <taxon>Neoptera</taxon>
        <taxon>Endopterygota</taxon>
        <taxon>Coleoptera</taxon>
        <taxon>Polyphaga</taxon>
        <taxon>Cucujiformia</taxon>
        <taxon>Chrysomeloidea</taxon>
        <taxon>Chrysomelidae</taxon>
        <taxon>Galerucinae</taxon>
        <taxon>Diabroticina</taxon>
        <taxon>Diabroticites</taxon>
        <taxon>Diabrotica</taxon>
    </lineage>
</organism>
<evidence type="ECO:0000256" key="2">
    <source>
        <dbReference type="ARBA" id="ARBA00022527"/>
    </source>
</evidence>
<dbReference type="PANTHER" id="PTHR11042:SF183">
    <property type="entry name" value="MEMBRANE-ASSOCIATED TYROSINE- AND THREONINE-SPECIFIC CDC2-INHIBITORY KINASE"/>
    <property type="match status" value="1"/>
</dbReference>
<keyword evidence="6" id="KW-0418">Kinase</keyword>
<dbReference type="InterPro" id="IPR017441">
    <property type="entry name" value="Protein_kinase_ATP_BS"/>
</dbReference>
<dbReference type="GO" id="GO:0004674">
    <property type="term" value="F:protein serine/threonine kinase activity"/>
    <property type="evidence" value="ECO:0007669"/>
    <property type="project" value="UniProtKB-KW"/>
</dbReference>
<keyword evidence="5 12" id="KW-0547">Nucleotide-binding</keyword>
<dbReference type="GO" id="GO:0005737">
    <property type="term" value="C:cytoplasm"/>
    <property type="evidence" value="ECO:0007669"/>
    <property type="project" value="TreeGrafter"/>
</dbReference>
<keyword evidence="4" id="KW-0479">Metal-binding</keyword>
<evidence type="ECO:0000259" key="13">
    <source>
        <dbReference type="PROSITE" id="PS50011"/>
    </source>
</evidence>
<dbReference type="SMART" id="SM00220">
    <property type="entry name" value="S_TKc"/>
    <property type="match status" value="1"/>
</dbReference>
<evidence type="ECO:0000256" key="12">
    <source>
        <dbReference type="PROSITE-ProRule" id="PRU10141"/>
    </source>
</evidence>
<keyword evidence="2" id="KW-0723">Serine/threonine-protein kinase</keyword>
<dbReference type="GO" id="GO:0046872">
    <property type="term" value="F:metal ion binding"/>
    <property type="evidence" value="ECO:0007669"/>
    <property type="project" value="UniProtKB-KW"/>
</dbReference>
<dbReference type="InParanoid" id="A0A6P7F4Q7"/>
<dbReference type="InterPro" id="IPR000719">
    <property type="entry name" value="Prot_kinase_dom"/>
</dbReference>
<evidence type="ECO:0000256" key="8">
    <source>
        <dbReference type="ARBA" id="ARBA00022842"/>
    </source>
</evidence>
<gene>
    <name evidence="14" type="primary">LOC114324802</name>
</gene>
<evidence type="ECO:0000256" key="4">
    <source>
        <dbReference type="ARBA" id="ARBA00022723"/>
    </source>
</evidence>
<dbReference type="GO" id="GO:0005524">
    <property type="term" value="F:ATP binding"/>
    <property type="evidence" value="ECO:0007669"/>
    <property type="project" value="UniProtKB-UniRule"/>
</dbReference>
<keyword evidence="3" id="KW-0808">Transferase</keyword>
<dbReference type="FunCoup" id="A0A6P7F4Q7">
    <property type="interactions" value="301"/>
</dbReference>
<dbReference type="Pfam" id="PF00069">
    <property type="entry name" value="Pkinase"/>
    <property type="match status" value="1"/>
</dbReference>
<evidence type="ECO:0000313" key="14">
    <source>
        <dbReference type="RefSeq" id="XP_028128450.1"/>
    </source>
</evidence>
<sequence>NSHYDTTLDTSYFNQIYPSHSYIGEGSFGLVFKGRNKFDQRTYVIKKLKSTTSTRERYAEINNNEKVGKHPNLVEYFMSLIQLDVKPSNIMIHGISFKLADFGTLLDMNLPLDREKSTISEGDAKYLAQEVLNRVYTPSCDIFGLGLSLLELVCHIELPGSGPAWHELRQRKYPPELNERACNKNNKRMTTFRYPARPSAKEIIKFSSMKEVVKRFEDGLRNIYTTENLDDINDGLSTEKLTCQNTTENKENISEYLNLSSFSKHSEMTDEK</sequence>
<proteinExistence type="predicted"/>